<evidence type="ECO:0000313" key="1">
    <source>
        <dbReference type="EMBL" id="WOL13807.1"/>
    </source>
</evidence>
<sequence length="160" mass="17633">MCILGFSLKHQSQIIINMAQQSPRIKKVSSLPKLGFSVSRVLFGPSTTHARALRRSSAPTSLWLVAATLALTQTILTQDLTDELAGRHRRQEAAGRDVGPAACNHLPPTNPDSRLHRLQHHQNSEDSCLDLLQRNLTTFTRVVSSLVEHSLETLLVVVST</sequence>
<protein>
    <submittedName>
        <fullName evidence="1">Uncharacterized protein</fullName>
    </submittedName>
</protein>
<keyword evidence="2" id="KW-1185">Reference proteome</keyword>
<dbReference type="Proteomes" id="UP001327560">
    <property type="component" value="Chromosome 7"/>
</dbReference>
<name>A0AAQ3KUE1_9LILI</name>
<gene>
    <name evidence="1" type="ORF">Cni_G22587</name>
</gene>
<evidence type="ECO:0000313" key="2">
    <source>
        <dbReference type="Proteomes" id="UP001327560"/>
    </source>
</evidence>
<dbReference type="EMBL" id="CP136896">
    <property type="protein sequence ID" value="WOL13807.1"/>
    <property type="molecule type" value="Genomic_DNA"/>
</dbReference>
<organism evidence="1 2">
    <name type="scientific">Canna indica</name>
    <name type="common">Indian-shot</name>
    <dbReference type="NCBI Taxonomy" id="4628"/>
    <lineage>
        <taxon>Eukaryota</taxon>
        <taxon>Viridiplantae</taxon>
        <taxon>Streptophyta</taxon>
        <taxon>Embryophyta</taxon>
        <taxon>Tracheophyta</taxon>
        <taxon>Spermatophyta</taxon>
        <taxon>Magnoliopsida</taxon>
        <taxon>Liliopsida</taxon>
        <taxon>Zingiberales</taxon>
        <taxon>Cannaceae</taxon>
        <taxon>Canna</taxon>
    </lineage>
</organism>
<dbReference type="AlphaFoldDB" id="A0AAQ3KUE1"/>
<proteinExistence type="predicted"/>
<reference evidence="1 2" key="1">
    <citation type="submission" date="2023-10" db="EMBL/GenBank/DDBJ databases">
        <title>Chromosome-scale genome assembly provides insights into flower coloration mechanisms of Canna indica.</title>
        <authorList>
            <person name="Li C."/>
        </authorList>
    </citation>
    <scope>NUCLEOTIDE SEQUENCE [LARGE SCALE GENOMIC DNA]</scope>
    <source>
        <tissue evidence="1">Flower</tissue>
    </source>
</reference>
<accession>A0AAQ3KUE1</accession>